<dbReference type="Pfam" id="PF10698">
    <property type="entry name" value="DUF2505"/>
    <property type="match status" value="1"/>
</dbReference>
<keyword evidence="2" id="KW-1185">Reference proteome</keyword>
<reference evidence="1 2" key="1">
    <citation type="submission" date="2020-06" db="EMBL/GenBank/DDBJ databases">
        <title>Taxonomy, biology and ecology of Rhodococcus bacteria occurring in California pistachio and other woody hosts as revealed by genome sequence analyses.</title>
        <authorList>
            <person name="Gai Y."/>
            <person name="Riely B."/>
        </authorList>
    </citation>
    <scope>NUCLEOTIDE SEQUENCE [LARGE SCALE GENOMIC DNA]</scope>
    <source>
        <strain evidence="1 2">BP-281</strain>
    </source>
</reference>
<name>A0ABS7P607_9NOCA</name>
<proteinExistence type="predicted"/>
<dbReference type="EMBL" id="JABUBU010000014">
    <property type="protein sequence ID" value="MBY6367823.1"/>
    <property type="molecule type" value="Genomic_DNA"/>
</dbReference>
<dbReference type="RefSeq" id="WP_222685083.1">
    <property type="nucleotide sequence ID" value="NZ_JABUBT010000018.1"/>
</dbReference>
<dbReference type="Proteomes" id="UP000825228">
    <property type="component" value="Unassembled WGS sequence"/>
</dbReference>
<evidence type="ECO:0000313" key="1">
    <source>
        <dbReference type="EMBL" id="MBY6367823.1"/>
    </source>
</evidence>
<comment type="caution">
    <text evidence="1">The sequence shown here is derived from an EMBL/GenBank/DDBJ whole genome shotgun (WGS) entry which is preliminary data.</text>
</comment>
<sequence length="181" mass="19691">MSLSVEQCTAYPCSAARLHATLTDAEYWSDRVRDLGSGSRVVRHEVTSTLTVSEVDQTLDPAAVPKSLRRLVGSTMSARCLERWQPLRSDGSAVGDYRLVTAGVPVILAGDLELRPTGTDRCALIFRGTVEATMPVVGPALEKMMAGDVERGFEAEREFTMRWLVAQGTVPPTASVQSRHD</sequence>
<protein>
    <submittedName>
        <fullName evidence="1">DUF2505 domain-containing protein</fullName>
    </submittedName>
</protein>
<evidence type="ECO:0000313" key="2">
    <source>
        <dbReference type="Proteomes" id="UP000825228"/>
    </source>
</evidence>
<dbReference type="InterPro" id="IPR019639">
    <property type="entry name" value="DUF2505"/>
</dbReference>
<organism evidence="1 2">
    <name type="scientific">Rhodococcoides corynebacterioides</name>
    <dbReference type="NCBI Taxonomy" id="53972"/>
    <lineage>
        <taxon>Bacteria</taxon>
        <taxon>Bacillati</taxon>
        <taxon>Actinomycetota</taxon>
        <taxon>Actinomycetes</taxon>
        <taxon>Mycobacteriales</taxon>
        <taxon>Nocardiaceae</taxon>
        <taxon>Rhodococcoides</taxon>
    </lineage>
</organism>
<gene>
    <name evidence="1" type="ORF">HQ603_13780</name>
</gene>
<accession>A0ABS7P607</accession>